<organism evidence="6 7">
    <name type="scientific">Gymnopilus dilepis</name>
    <dbReference type="NCBI Taxonomy" id="231916"/>
    <lineage>
        <taxon>Eukaryota</taxon>
        <taxon>Fungi</taxon>
        <taxon>Dikarya</taxon>
        <taxon>Basidiomycota</taxon>
        <taxon>Agaricomycotina</taxon>
        <taxon>Agaricomycetes</taxon>
        <taxon>Agaricomycetidae</taxon>
        <taxon>Agaricales</taxon>
        <taxon>Agaricineae</taxon>
        <taxon>Hymenogastraceae</taxon>
        <taxon>Gymnopilus</taxon>
    </lineage>
</organism>
<comment type="similarity">
    <text evidence="5">Belongs to the protease inhibitor I48 family.</text>
</comment>
<protein>
    <submittedName>
        <fullName evidence="6">Uncharacterized protein</fullName>
    </submittedName>
</protein>
<dbReference type="EMBL" id="NHYE01005484">
    <property type="protein sequence ID" value="PPQ71855.1"/>
    <property type="molecule type" value="Genomic_DNA"/>
</dbReference>
<dbReference type="OrthoDB" id="3027255at2759"/>
<comment type="caution">
    <text evidence="6">The sequence shown here is derived from an EMBL/GenBank/DDBJ whole genome shotgun (WGS) entry which is preliminary data.</text>
</comment>
<evidence type="ECO:0000313" key="7">
    <source>
        <dbReference type="Proteomes" id="UP000284706"/>
    </source>
</evidence>
<evidence type="ECO:0000256" key="5">
    <source>
        <dbReference type="ARBA" id="ARBA00025775"/>
    </source>
</evidence>
<comment type="subunit">
    <text evidence="1">Homodimer.</text>
</comment>
<comment type="function">
    <text evidence="4">Binds and inhibits cysteine proteinases. Inhibits most strongly papain and cathepsin L, more weakly bromelain and cathepsin B while it is completely ineffective against cathepsin H.</text>
</comment>
<evidence type="ECO:0000256" key="1">
    <source>
        <dbReference type="ARBA" id="ARBA00011738"/>
    </source>
</evidence>
<dbReference type="GO" id="GO:0004869">
    <property type="term" value="F:cysteine-type endopeptidase inhibitor activity"/>
    <property type="evidence" value="ECO:0007669"/>
    <property type="project" value="UniProtKB-KW"/>
</dbReference>
<keyword evidence="2" id="KW-0646">Protease inhibitor</keyword>
<reference evidence="6 7" key="1">
    <citation type="journal article" date="2018" name="Evol. Lett.">
        <title>Horizontal gene cluster transfer increased hallucinogenic mushroom diversity.</title>
        <authorList>
            <person name="Reynolds H.T."/>
            <person name="Vijayakumar V."/>
            <person name="Gluck-Thaler E."/>
            <person name="Korotkin H.B."/>
            <person name="Matheny P.B."/>
            <person name="Slot J.C."/>
        </authorList>
    </citation>
    <scope>NUCLEOTIDE SEQUENCE [LARGE SCALE GENOMIC DNA]</scope>
    <source>
        <strain evidence="6 7">SRW20</strain>
    </source>
</reference>
<dbReference type="AlphaFoldDB" id="A0A409W025"/>
<dbReference type="Proteomes" id="UP000284706">
    <property type="component" value="Unassembled WGS sequence"/>
</dbReference>
<proteinExistence type="inferred from homology"/>
<evidence type="ECO:0000256" key="2">
    <source>
        <dbReference type="ARBA" id="ARBA00022690"/>
    </source>
</evidence>
<gene>
    <name evidence="6" type="ORF">CVT26_007014</name>
</gene>
<keyword evidence="3" id="KW-0789">Thiol protease inhibitor</keyword>
<dbReference type="Pfam" id="PF10467">
    <property type="entry name" value="Inhibitor_I48"/>
    <property type="match status" value="2"/>
</dbReference>
<accession>A0A409W025</accession>
<keyword evidence="7" id="KW-1185">Reference proteome</keyword>
<dbReference type="InterPro" id="IPR019508">
    <property type="entry name" value="Prot_inh_I48_clitocypin"/>
</dbReference>
<dbReference type="InParanoid" id="A0A409W025"/>
<evidence type="ECO:0000313" key="6">
    <source>
        <dbReference type="EMBL" id="PPQ71855.1"/>
    </source>
</evidence>
<name>A0A409W025_9AGAR</name>
<dbReference type="Gene3D" id="2.80.10.50">
    <property type="match status" value="2"/>
</dbReference>
<evidence type="ECO:0000256" key="3">
    <source>
        <dbReference type="ARBA" id="ARBA00022704"/>
    </source>
</evidence>
<sequence>MPLQDGLYQIRWVPKGIKLPFLGGVYATGDIKHSPVRAEALGPEAGNQKWNISAVDGKENTYTISYPGIVLTGGEQKYGDRTDVTSWTSSRKIGHTEPVILGNQLEEWVITVVDEEYGVYRISEPHEVVGAVRYVTEENDLVRTPVTIFYGTKLTHDMLALRQVLPCCSGGFFPYLAVGSVVRLRGWSLKCPAKEQFLQFSSPLYLGYFSNRNILVHIHNMSLKAGLYQIRFVPKHVQCPFKGGQYATSTTINAPIRAEPHQSGASDQTWQVEQVQGQKGTYRITFPTLPEGPGVSHTSTGIVLPGWGVADRTRTPSDPVLLSVDIKEWVITATDAANNVFRLV</sequence>
<evidence type="ECO:0000256" key="4">
    <source>
        <dbReference type="ARBA" id="ARBA00024855"/>
    </source>
</evidence>